<proteinExistence type="predicted"/>
<dbReference type="EMBL" id="JAEHFJ010000005">
    <property type="protein sequence ID" value="MBJ2174953.1"/>
    <property type="molecule type" value="Genomic_DNA"/>
</dbReference>
<keyword evidence="6" id="KW-1185">Reference proteome</keyword>
<comment type="caution">
    <text evidence="5">The sequence shown here is derived from an EMBL/GenBank/DDBJ whole genome shotgun (WGS) entry which is preliminary data.</text>
</comment>
<dbReference type="InterPro" id="IPR002884">
    <property type="entry name" value="P_dom"/>
</dbReference>
<keyword evidence="2" id="KW-0732">Signal</keyword>
<dbReference type="Pfam" id="PF18962">
    <property type="entry name" value="Por_Secre_tail"/>
    <property type="match status" value="1"/>
</dbReference>
<dbReference type="Gene3D" id="2.60.40.10">
    <property type="entry name" value="Immunoglobulins"/>
    <property type="match status" value="1"/>
</dbReference>
<sequence length="909" mass="98991">MSNKKFDYFLFIAIMLLVYVKGFSQNKELWSKVSAIEKTEHSLDVKTVTKEFQLFSLDLEKFKKTLQFNTKSNIATQIVTFPDAEGNLIKFNVKESSILDGELAKKFPAIKSYHGQAVDDKSISVHFTTNTLGMYAMILSPEKGTMYIDPYTKNRKKYSVYYKKDVINDQSFECSTIEEEVTKVKRGVKKSSSSDLKLRTFRLAIAATEEYSTFHVDAVGVGVGSTRMDSISAVLSAIVVTMNRVNPIFERDVALTMQLVANNDQIIYLETDPGTDPYTNDNGSAMLIQNQNNLNSSIGSANYDIGHVFSTGGGGVAVLASVCTTNKAKGVTGYELPAGDSFNVDYVAHEMGHQFGAHHIFNGNLGNNCDNANRNNDTAVEPGSGSTLMGYAGICGPQQNIQSNSDSYFNIVSIDEIYTNIISGAAQCAAVSNFVFNLNVPTANAGSDYVIPKSTPFVLTGQGSDADGDVLTYNWEQVDNEVSGISIPPTSTQSVGAIFRSFPPALESKRYFPNILTLASGGTSTWEVLPSVSRTMEFALTVRDNVVGEGKAVSDNTTISVNDVAGPFLVTSQNTTGVSWTENDSEIITWDVAGTDGNGINESHVNILLSLDGGLTFPTVLVANTPNDGSESIIVPNTPSPNVRIMVQAVANIFFAINNENISIGSFQTSCTTYQSADIPKSIPDANTAGVVSTINVPSNFLVSDVNVSLNISHSWLWDLQIFLKAPNGTEILIYDRTCGSSGQQRQSIDATFDDEAISFACNNASPAISGITKSENLLSAFNGISSIGTWQLKVVDNSHGDVGILNNWSLELCQTNQTVGVDEYGFNEFVVYPNPFNNQVQLSFQTNSFDDVLISLYDIYGRQVLTRNYTNQTTTFNKSLEFKHISSGVYVLKIQKGKVRTSKKIIKY</sequence>
<dbReference type="Pfam" id="PF01483">
    <property type="entry name" value="P_proprotein"/>
    <property type="match status" value="1"/>
</dbReference>
<dbReference type="NCBIfam" id="TIGR04183">
    <property type="entry name" value="Por_Secre_tail"/>
    <property type="match status" value="1"/>
</dbReference>
<dbReference type="Pfam" id="PF13583">
    <property type="entry name" value="Reprolysin_4"/>
    <property type="match status" value="1"/>
</dbReference>
<evidence type="ECO:0000259" key="4">
    <source>
        <dbReference type="PROSITE" id="PS51829"/>
    </source>
</evidence>
<dbReference type="Gene3D" id="3.40.390.10">
    <property type="entry name" value="Collagenase (Catalytic Domain)"/>
    <property type="match status" value="1"/>
</dbReference>
<dbReference type="InterPro" id="IPR013783">
    <property type="entry name" value="Ig-like_fold"/>
</dbReference>
<reference evidence="5 6" key="1">
    <citation type="submission" date="2020-12" db="EMBL/GenBank/DDBJ databases">
        <title>Aureibaculum luteum sp. nov. and Aureibaculum flavum sp. nov., novel members of the family Flavobacteriaceae isolated from Antarctic intertidal sediments.</title>
        <authorList>
            <person name="He X."/>
            <person name="Zhang X."/>
        </authorList>
    </citation>
    <scope>NUCLEOTIDE SEQUENCE [LARGE SCALE GENOMIC DNA]</scope>
    <source>
        <strain evidence="5 6">A20</strain>
    </source>
</reference>
<dbReference type="RefSeq" id="WP_198841661.1">
    <property type="nucleotide sequence ID" value="NZ_JAEHFJ010000005.1"/>
</dbReference>
<evidence type="ECO:0000256" key="3">
    <source>
        <dbReference type="ARBA" id="ARBA00022801"/>
    </source>
</evidence>
<name>A0ABS0WSL0_9FLAO</name>
<keyword evidence="3" id="KW-0378">Hydrolase</keyword>
<evidence type="ECO:0000256" key="2">
    <source>
        <dbReference type="ARBA" id="ARBA00022729"/>
    </source>
</evidence>
<accession>A0ABS0WSL0</accession>
<dbReference type="SUPFAM" id="SSF49785">
    <property type="entry name" value="Galactose-binding domain-like"/>
    <property type="match status" value="1"/>
</dbReference>
<dbReference type="InterPro" id="IPR008979">
    <property type="entry name" value="Galactose-bd-like_sf"/>
</dbReference>
<evidence type="ECO:0000313" key="5">
    <source>
        <dbReference type="EMBL" id="MBJ2174953.1"/>
    </source>
</evidence>
<protein>
    <submittedName>
        <fullName evidence="5">Proprotein convertase P-domain-containing protein</fullName>
    </submittedName>
</protein>
<dbReference type="Gene3D" id="2.60.120.260">
    <property type="entry name" value="Galactose-binding domain-like"/>
    <property type="match status" value="1"/>
</dbReference>
<organism evidence="5 6">
    <name type="scientific">Aureibaculum flavum</name>
    <dbReference type="NCBI Taxonomy" id="2795986"/>
    <lineage>
        <taxon>Bacteria</taxon>
        <taxon>Pseudomonadati</taxon>
        <taxon>Bacteroidota</taxon>
        <taxon>Flavobacteriia</taxon>
        <taxon>Flavobacteriales</taxon>
        <taxon>Flavobacteriaceae</taxon>
        <taxon>Aureibaculum</taxon>
    </lineage>
</organism>
<evidence type="ECO:0000313" key="6">
    <source>
        <dbReference type="Proteomes" id="UP000623301"/>
    </source>
</evidence>
<dbReference type="SUPFAM" id="SSF55486">
    <property type="entry name" value="Metalloproteases ('zincins'), catalytic domain"/>
    <property type="match status" value="1"/>
</dbReference>
<feature type="domain" description="P/Homo B" evidence="4">
    <location>
        <begin position="665"/>
        <end position="819"/>
    </location>
</feature>
<gene>
    <name evidence="5" type="ORF">JBL43_11940</name>
</gene>
<dbReference type="InterPro" id="IPR026444">
    <property type="entry name" value="Secre_tail"/>
</dbReference>
<dbReference type="InterPro" id="IPR024079">
    <property type="entry name" value="MetalloPept_cat_dom_sf"/>
</dbReference>
<keyword evidence="1" id="KW-0645">Protease</keyword>
<evidence type="ECO:0000256" key="1">
    <source>
        <dbReference type="ARBA" id="ARBA00022670"/>
    </source>
</evidence>
<dbReference type="PROSITE" id="PS51829">
    <property type="entry name" value="P_HOMO_B"/>
    <property type="match status" value="1"/>
</dbReference>
<dbReference type="Proteomes" id="UP000623301">
    <property type="component" value="Unassembled WGS sequence"/>
</dbReference>